<evidence type="ECO:0000313" key="2">
    <source>
        <dbReference type="Proteomes" id="UP000887578"/>
    </source>
</evidence>
<keyword evidence="2" id="KW-1185">Reference proteome</keyword>
<keyword evidence="1" id="KW-0540">Nuclease</keyword>
<dbReference type="PANTHER" id="PTHR11046:SF25">
    <property type="match status" value="1"/>
</dbReference>
<evidence type="ECO:0000256" key="1">
    <source>
        <dbReference type="ARBA" id="ARBA00022722"/>
    </source>
</evidence>
<dbReference type="PANTHER" id="PTHR11046">
    <property type="entry name" value="OLIGORIBONUCLEASE, MITOCHONDRIAL"/>
    <property type="match status" value="1"/>
</dbReference>
<dbReference type="WBParaSite" id="PDA_v2.g3663.t1">
    <property type="protein sequence ID" value="PDA_v2.g3663.t1"/>
    <property type="gene ID" value="PDA_v2.g3663"/>
</dbReference>
<dbReference type="Proteomes" id="UP000887578">
    <property type="component" value="Unplaced"/>
</dbReference>
<accession>A0A914QQ56</accession>
<sequence>MFEDLTWQRLLLQKEADDKAEKVKSRKEKEAYDNVQKYNGPWMSIPSMNAALQTYESESEKRKAVVSNLRYHKFCLKNEPSSSKLFTITLNGRPKDMDELMSNLKYLIRNVERSSAENIDDEDND</sequence>
<evidence type="ECO:0000313" key="3">
    <source>
        <dbReference type="WBParaSite" id="PDA_v2.g3663.t1"/>
    </source>
</evidence>
<protein>
    <submittedName>
        <fullName evidence="3">Uncharacterized protein</fullName>
    </submittedName>
</protein>
<dbReference type="AlphaFoldDB" id="A0A914QQ56"/>
<proteinExistence type="predicted"/>
<dbReference type="InterPro" id="IPR022894">
    <property type="entry name" value="Oligoribonuclease"/>
</dbReference>
<name>A0A914QQ56_9BILA</name>
<organism evidence="2 3">
    <name type="scientific">Panagrolaimus davidi</name>
    <dbReference type="NCBI Taxonomy" id="227884"/>
    <lineage>
        <taxon>Eukaryota</taxon>
        <taxon>Metazoa</taxon>
        <taxon>Ecdysozoa</taxon>
        <taxon>Nematoda</taxon>
        <taxon>Chromadorea</taxon>
        <taxon>Rhabditida</taxon>
        <taxon>Tylenchina</taxon>
        <taxon>Panagrolaimomorpha</taxon>
        <taxon>Panagrolaimoidea</taxon>
        <taxon>Panagrolaimidae</taxon>
        <taxon>Panagrolaimus</taxon>
    </lineage>
</organism>
<reference evidence="3" key="1">
    <citation type="submission" date="2022-11" db="UniProtKB">
        <authorList>
            <consortium name="WormBaseParasite"/>
        </authorList>
    </citation>
    <scope>IDENTIFICATION</scope>
</reference>
<keyword evidence="1" id="KW-0378">Hydrolase</keyword>
<dbReference type="GO" id="GO:0000175">
    <property type="term" value="F:3'-5'-RNA exonuclease activity"/>
    <property type="evidence" value="ECO:0007669"/>
    <property type="project" value="InterPro"/>
</dbReference>